<evidence type="ECO:0000313" key="3">
    <source>
        <dbReference type="Proteomes" id="UP000036367"/>
    </source>
</evidence>
<reference evidence="2" key="1">
    <citation type="submission" date="2015-05" db="EMBL/GenBank/DDBJ databases">
        <title>Permanent draft genome of Rhodopirellula islandicus K833.</title>
        <authorList>
            <person name="Kizina J."/>
            <person name="Richter M."/>
            <person name="Glockner F.O."/>
            <person name="Harder J."/>
        </authorList>
    </citation>
    <scope>NUCLEOTIDE SEQUENCE [LARGE SCALE GENOMIC DNA]</scope>
    <source>
        <strain evidence="2">K833</strain>
    </source>
</reference>
<keyword evidence="3" id="KW-1185">Reference proteome</keyword>
<proteinExistence type="predicted"/>
<dbReference type="EMBL" id="LECT01000023">
    <property type="protein sequence ID" value="KLU05101.1"/>
    <property type="molecule type" value="Genomic_DNA"/>
</dbReference>
<gene>
    <name evidence="2" type="ORF">RISK_002863</name>
</gene>
<comment type="caution">
    <text evidence="2">The sequence shown here is derived from an EMBL/GenBank/DDBJ whole genome shotgun (WGS) entry which is preliminary data.</text>
</comment>
<evidence type="ECO:0000313" key="2">
    <source>
        <dbReference type="EMBL" id="KLU05101.1"/>
    </source>
</evidence>
<dbReference type="Proteomes" id="UP000036367">
    <property type="component" value="Unassembled WGS sequence"/>
</dbReference>
<evidence type="ECO:0000256" key="1">
    <source>
        <dbReference type="SAM" id="MobiDB-lite"/>
    </source>
</evidence>
<organism evidence="2 3">
    <name type="scientific">Rhodopirellula islandica</name>
    <dbReference type="NCBI Taxonomy" id="595434"/>
    <lineage>
        <taxon>Bacteria</taxon>
        <taxon>Pseudomonadati</taxon>
        <taxon>Planctomycetota</taxon>
        <taxon>Planctomycetia</taxon>
        <taxon>Pirellulales</taxon>
        <taxon>Pirellulaceae</taxon>
        <taxon>Rhodopirellula</taxon>
    </lineage>
</organism>
<feature type="region of interest" description="Disordered" evidence="1">
    <location>
        <begin position="1"/>
        <end position="20"/>
    </location>
</feature>
<accession>A0A0J1BF19</accession>
<feature type="compositionally biased region" description="Polar residues" evidence="1">
    <location>
        <begin position="1"/>
        <end position="14"/>
    </location>
</feature>
<dbReference type="AlphaFoldDB" id="A0A0J1BF19"/>
<protein>
    <submittedName>
        <fullName evidence="2">Uncharacterized protein</fullName>
    </submittedName>
</protein>
<name>A0A0J1BF19_RHOIS</name>
<sequence>MAFQSGSSSKSEQTGGVARSGEQFQADFCVKKMRFGPSLNTIAVCRREWFAIPNGSVAAVHRVHMRPLLVRLPSHGHSISSYSSPPPWPHATIQ</sequence>
<dbReference type="PATRIC" id="fig|595434.4.peg.2730"/>